<accession>A0A7I7SDG1</accession>
<name>A0A7I7SDG1_9MYCO</name>
<evidence type="ECO:0000313" key="1">
    <source>
        <dbReference type="EMBL" id="OSC34715.1"/>
    </source>
</evidence>
<proteinExistence type="predicted"/>
<sequence length="110" mass="12253">MRYNQGTGRLELTERNVISLLNKLDDPRSARTLVCNDGDRLIVTAYEDHALPPHPDEPIILLLTRTQLEALAAGRTVRVRDVDVVPVADEAHYGDRDTGPVYMPSSGECR</sequence>
<protein>
    <submittedName>
        <fullName evidence="1">Uncharacterized protein</fullName>
    </submittedName>
</protein>
<reference evidence="1 2" key="1">
    <citation type="submission" date="2017-04" db="EMBL/GenBank/DDBJ databases">
        <title>The new phylogeny of genus Mycobacterium.</title>
        <authorList>
            <person name="Tortoli E."/>
            <person name="Trovato A."/>
            <person name="Cirillo D.M."/>
        </authorList>
    </citation>
    <scope>NUCLEOTIDE SEQUENCE [LARGE SCALE GENOMIC DNA]</scope>
    <source>
        <strain evidence="1 2">KCTC 19819</strain>
    </source>
</reference>
<dbReference type="AlphaFoldDB" id="A0A7I7SDG1"/>
<gene>
    <name evidence="1" type="ORF">B8W67_05555</name>
</gene>
<keyword evidence="2" id="KW-1185">Reference proteome</keyword>
<comment type="caution">
    <text evidence="1">The sequence shown here is derived from an EMBL/GenBank/DDBJ whole genome shotgun (WGS) entry which is preliminary data.</text>
</comment>
<dbReference type="RefSeq" id="WP_085302706.1">
    <property type="nucleotide sequence ID" value="NZ_AP022594.1"/>
</dbReference>
<dbReference type="Proteomes" id="UP000193577">
    <property type="component" value="Unassembled WGS sequence"/>
</dbReference>
<evidence type="ECO:0000313" key="2">
    <source>
        <dbReference type="Proteomes" id="UP000193577"/>
    </source>
</evidence>
<organism evidence="1 2">
    <name type="scientific">Mycolicibacillus koreensis</name>
    <dbReference type="NCBI Taxonomy" id="1069220"/>
    <lineage>
        <taxon>Bacteria</taxon>
        <taxon>Bacillati</taxon>
        <taxon>Actinomycetota</taxon>
        <taxon>Actinomycetes</taxon>
        <taxon>Mycobacteriales</taxon>
        <taxon>Mycobacteriaceae</taxon>
        <taxon>Mycolicibacillus</taxon>
    </lineage>
</organism>
<dbReference type="EMBL" id="NCXO01000008">
    <property type="protein sequence ID" value="OSC34715.1"/>
    <property type="molecule type" value="Genomic_DNA"/>
</dbReference>